<accession>A0A0H3X3F3</accession>
<sequence length="322" mass="35898">MSSVVFGGAAYKTHLTVKREDDKESAESSDKNKGATDNQNTDIKQAKINREHWKTASSVGMRFVEVNKGHEVNMPGPPLKEVLNLHKLNVSLLETTVMVKLDEGVSLKKQLFHGCALGGVRQLYLGLKEVIWKSDDYKQLGNILGHDLHLLETLVIDMDLFHHARELPSNPDSSVKAVFRGIGNLKKLENLNISFNYSKEIEDYDNVFGDFGSQLGKLGQYNKIYTLKISMQQNKIDNAEMLRLFRGISEMKSLKSLTIDLRGSHEFDQTGFDPLVGPLKKLNNLSSLTMNLDSDIDATVLHAALSAKGSEKPVKVDITSGW</sequence>
<keyword evidence="2" id="KW-0614">Plasmid</keyword>
<gene>
    <name evidence="2" type="ORF">AB870_25100</name>
</gene>
<dbReference type="KEGG" id="pfg:AB870_25100"/>
<evidence type="ECO:0000313" key="2">
    <source>
        <dbReference type="EMBL" id="AKM33468.3"/>
    </source>
</evidence>
<proteinExistence type="predicted"/>
<feature type="region of interest" description="Disordered" evidence="1">
    <location>
        <begin position="17"/>
        <end position="48"/>
    </location>
</feature>
<keyword evidence="3" id="KW-1185">Reference proteome</keyword>
<organism evidence="2 3">
    <name type="scientific">Pandoraea faecigallinarum</name>
    <dbReference type="NCBI Taxonomy" id="656179"/>
    <lineage>
        <taxon>Bacteria</taxon>
        <taxon>Pseudomonadati</taxon>
        <taxon>Pseudomonadota</taxon>
        <taxon>Betaproteobacteria</taxon>
        <taxon>Burkholderiales</taxon>
        <taxon>Burkholderiaceae</taxon>
        <taxon>Pandoraea</taxon>
    </lineage>
</organism>
<name>A0A0H3X3F3_9BURK</name>
<feature type="compositionally biased region" description="Basic and acidic residues" evidence="1">
    <location>
        <begin position="17"/>
        <end position="34"/>
    </location>
</feature>
<dbReference type="Gene3D" id="3.80.10.10">
    <property type="entry name" value="Ribonuclease Inhibitor"/>
    <property type="match status" value="1"/>
</dbReference>
<dbReference type="RefSeq" id="WP_071386935.1">
    <property type="nucleotide sequence ID" value="NZ_CP011809.2"/>
</dbReference>
<dbReference type="OrthoDB" id="9817567at2"/>
<protein>
    <submittedName>
        <fullName evidence="2">Uncharacterized protein</fullName>
    </submittedName>
</protein>
<dbReference type="SUPFAM" id="SSF52047">
    <property type="entry name" value="RNI-like"/>
    <property type="match status" value="1"/>
</dbReference>
<dbReference type="EMBL" id="CP011809">
    <property type="protein sequence ID" value="AKM33468.3"/>
    <property type="molecule type" value="Genomic_DNA"/>
</dbReference>
<reference evidence="2" key="1">
    <citation type="submission" date="2016-06" db="EMBL/GenBank/DDBJ databases">
        <title>Complete Genome Sequence of Pandoraea faecigallinarum DSM-23572.</title>
        <authorList>
            <person name="Yong D."/>
            <person name="Ee R."/>
            <person name="Lim Y.-L."/>
            <person name="Yin W.-F."/>
            <person name="Chan K.-G."/>
        </authorList>
    </citation>
    <scope>NUCLEOTIDE SEQUENCE</scope>
    <source>
        <strain evidence="2">DSM 23572</strain>
        <plasmid evidence="2">pPF72-2</plasmid>
    </source>
</reference>
<evidence type="ECO:0000256" key="1">
    <source>
        <dbReference type="SAM" id="MobiDB-lite"/>
    </source>
</evidence>
<dbReference type="Proteomes" id="UP000035651">
    <property type="component" value="Plasmid pPF72-2"/>
</dbReference>
<evidence type="ECO:0000313" key="3">
    <source>
        <dbReference type="Proteomes" id="UP000035651"/>
    </source>
</evidence>
<geneLocation type="plasmid" evidence="2 3">
    <name>pPF72-2</name>
</geneLocation>
<dbReference type="InterPro" id="IPR032675">
    <property type="entry name" value="LRR_dom_sf"/>
</dbReference>
<dbReference type="AlphaFoldDB" id="A0A0H3X3F3"/>